<reference evidence="2" key="1">
    <citation type="submission" date="2022-11" db="UniProtKB">
        <authorList>
            <consortium name="WormBaseParasite"/>
        </authorList>
    </citation>
    <scope>IDENTIFICATION</scope>
</reference>
<dbReference type="Proteomes" id="UP000887572">
    <property type="component" value="Unplaced"/>
</dbReference>
<accession>A0A914IFY9</accession>
<keyword evidence="1" id="KW-1185">Reference proteome</keyword>
<dbReference type="AlphaFoldDB" id="A0A914IFY9"/>
<evidence type="ECO:0000313" key="1">
    <source>
        <dbReference type="Proteomes" id="UP000887572"/>
    </source>
</evidence>
<protein>
    <submittedName>
        <fullName evidence="2">Uncharacterized protein</fullName>
    </submittedName>
</protein>
<name>A0A914IFY9_GLORO</name>
<dbReference type="WBParaSite" id="Gr19_v10_g9888.t1">
    <property type="protein sequence ID" value="Gr19_v10_g9888.t1"/>
    <property type="gene ID" value="Gr19_v10_g9888"/>
</dbReference>
<sequence>MLPIRHLQTILLNPPLIKRSTVGSDHYLYWREIFGEGLGRSSLFGGLDHLFGDRPSARPELRKGGSGLTELRGLGWRLFASLVSRDRTS</sequence>
<organism evidence="1 2">
    <name type="scientific">Globodera rostochiensis</name>
    <name type="common">Golden nematode worm</name>
    <name type="synonym">Heterodera rostochiensis</name>
    <dbReference type="NCBI Taxonomy" id="31243"/>
    <lineage>
        <taxon>Eukaryota</taxon>
        <taxon>Metazoa</taxon>
        <taxon>Ecdysozoa</taxon>
        <taxon>Nematoda</taxon>
        <taxon>Chromadorea</taxon>
        <taxon>Rhabditida</taxon>
        <taxon>Tylenchina</taxon>
        <taxon>Tylenchomorpha</taxon>
        <taxon>Tylenchoidea</taxon>
        <taxon>Heteroderidae</taxon>
        <taxon>Heteroderinae</taxon>
        <taxon>Globodera</taxon>
    </lineage>
</organism>
<evidence type="ECO:0000313" key="2">
    <source>
        <dbReference type="WBParaSite" id="Gr19_v10_g9888.t1"/>
    </source>
</evidence>
<proteinExistence type="predicted"/>